<comment type="caution">
    <text evidence="1">The sequence shown here is derived from an EMBL/GenBank/DDBJ whole genome shotgun (WGS) entry which is preliminary data.</text>
</comment>
<accession>A0A3L9YX83</accession>
<name>A0A3L9YX83_9FLAO</name>
<dbReference type="Pfam" id="PF01244">
    <property type="entry name" value="Peptidase_M19"/>
    <property type="match status" value="1"/>
</dbReference>
<dbReference type="SUPFAM" id="SSF51556">
    <property type="entry name" value="Metallo-dependent hydrolases"/>
    <property type="match status" value="1"/>
</dbReference>
<dbReference type="InterPro" id="IPR008257">
    <property type="entry name" value="Pept_M19"/>
</dbReference>
<proteinExistence type="predicted"/>
<gene>
    <name evidence="1" type="ORF">BXY75_1295</name>
</gene>
<dbReference type="Gene3D" id="3.20.20.140">
    <property type="entry name" value="Metal-dependent hydrolases"/>
    <property type="match status" value="1"/>
</dbReference>
<reference evidence="1 2" key="1">
    <citation type="submission" date="2018-10" db="EMBL/GenBank/DDBJ databases">
        <title>Genomic Encyclopedia of Archaeal and Bacterial Type Strains, Phase II (KMG-II): from individual species to whole genera.</title>
        <authorList>
            <person name="Goeker M."/>
        </authorList>
    </citation>
    <scope>NUCLEOTIDE SEQUENCE [LARGE SCALE GENOMIC DNA]</scope>
    <source>
        <strain evidence="1 2">DSM 23424</strain>
    </source>
</reference>
<dbReference type="GO" id="GO:0070573">
    <property type="term" value="F:metallodipeptidase activity"/>
    <property type="evidence" value="ECO:0007669"/>
    <property type="project" value="InterPro"/>
</dbReference>
<dbReference type="PROSITE" id="PS51365">
    <property type="entry name" value="RENAL_DIPEPTIDASE_2"/>
    <property type="match status" value="1"/>
</dbReference>
<dbReference type="PANTHER" id="PTHR10443:SF12">
    <property type="entry name" value="DIPEPTIDASE"/>
    <property type="match status" value="1"/>
</dbReference>
<keyword evidence="2" id="KW-1185">Reference proteome</keyword>
<sequence length="453" mass="50565">MKINTVLKCFYFSRSFLKSYRTLIMLLIVSLVTISCKQKTENTAMTEADIISKAKEIHDRVITLDTHCDINVKNFTDSINYTQDLENQVTLPKMKKGGLDVAWFIVYTGQGELNADGYAKAYENAMSKFEAIHKLTEDIAPDQIALATTSEELRTIIKSGKKVAMIGIENGYPVGLDISNVQKFYDLGGRYMSLSHNGHSQLCDSNTGEEVGVWLHNGLSELGKQVVTEMNRVGMMIDVSHPSKESMRQMIELSKAPIIASHSSARALCDNSRNLDDEQLQWMKENGGVVQTVAFTSYLNTEKYETRAKVENEIGKEIADSMGIKWLARKEIMALPPKEIAKYFEFLGKMRPIQKRKLATMTGLPPAVDVSDFVDHIDYLVEKIGIDHVGISSDFDGGGGIEGWSDASETFNVTLELVKRGYSEADIEKLWSGNLLRVLDEVQAVANEIESES</sequence>
<dbReference type="EMBL" id="REFC01000012">
    <property type="protein sequence ID" value="RMA64420.1"/>
    <property type="molecule type" value="Genomic_DNA"/>
</dbReference>
<dbReference type="CDD" id="cd01301">
    <property type="entry name" value="rDP_like"/>
    <property type="match status" value="1"/>
</dbReference>
<dbReference type="PANTHER" id="PTHR10443">
    <property type="entry name" value="MICROSOMAL DIPEPTIDASE"/>
    <property type="match status" value="1"/>
</dbReference>
<dbReference type="GO" id="GO:0006508">
    <property type="term" value="P:proteolysis"/>
    <property type="evidence" value="ECO:0007669"/>
    <property type="project" value="InterPro"/>
</dbReference>
<dbReference type="InterPro" id="IPR032466">
    <property type="entry name" value="Metal_Hydrolase"/>
</dbReference>
<organism evidence="1 2">
    <name type="scientific">Ulvibacter antarcticus</name>
    <dbReference type="NCBI Taxonomy" id="442714"/>
    <lineage>
        <taxon>Bacteria</taxon>
        <taxon>Pseudomonadati</taxon>
        <taxon>Bacteroidota</taxon>
        <taxon>Flavobacteriia</taxon>
        <taxon>Flavobacteriales</taxon>
        <taxon>Flavobacteriaceae</taxon>
        <taxon>Ulvibacter</taxon>
    </lineage>
</organism>
<dbReference type="Gene3D" id="1.10.287.650">
    <property type="entry name" value="L27 domain"/>
    <property type="match status" value="1"/>
</dbReference>
<protein>
    <submittedName>
        <fullName evidence="1">Membrane dipeptidase</fullName>
    </submittedName>
</protein>
<dbReference type="AlphaFoldDB" id="A0A3L9YX83"/>
<dbReference type="Proteomes" id="UP000271339">
    <property type="component" value="Unassembled WGS sequence"/>
</dbReference>
<evidence type="ECO:0000313" key="1">
    <source>
        <dbReference type="EMBL" id="RMA64420.1"/>
    </source>
</evidence>
<evidence type="ECO:0000313" key="2">
    <source>
        <dbReference type="Proteomes" id="UP000271339"/>
    </source>
</evidence>